<feature type="transmembrane region" description="Helical" evidence="10">
    <location>
        <begin position="59"/>
        <end position="77"/>
    </location>
</feature>
<feature type="transmembrane region" description="Helical" evidence="10">
    <location>
        <begin position="327"/>
        <end position="353"/>
    </location>
</feature>
<dbReference type="SUPFAM" id="SSF161070">
    <property type="entry name" value="SNF-like"/>
    <property type="match status" value="1"/>
</dbReference>
<keyword evidence="3 8" id="KW-0813">Transport</keyword>
<accession>A0ABY6K087</accession>
<feature type="transmembrane region" description="Helical" evidence="10">
    <location>
        <begin position="298"/>
        <end position="315"/>
    </location>
</feature>
<feature type="compositionally biased region" description="Low complexity" evidence="9">
    <location>
        <begin position="37"/>
        <end position="46"/>
    </location>
</feature>
<keyword evidence="5 8" id="KW-0769">Symport</keyword>
<dbReference type="EMBL" id="CP092863">
    <property type="protein sequence ID" value="UYV62208.1"/>
    <property type="molecule type" value="Genomic_DNA"/>
</dbReference>
<feature type="transmembrane region" description="Helical" evidence="10">
    <location>
        <begin position="251"/>
        <end position="278"/>
    </location>
</feature>
<comment type="similarity">
    <text evidence="2 8">Belongs to the sodium:neurotransmitter symporter (SNF) (TC 2.A.22) family.</text>
</comment>
<evidence type="ECO:0000256" key="8">
    <source>
        <dbReference type="RuleBase" id="RU003732"/>
    </source>
</evidence>
<evidence type="ECO:0000256" key="6">
    <source>
        <dbReference type="ARBA" id="ARBA00022989"/>
    </source>
</evidence>
<dbReference type="Pfam" id="PF00209">
    <property type="entry name" value="SNF"/>
    <property type="match status" value="1"/>
</dbReference>
<feature type="transmembrane region" description="Helical" evidence="10">
    <location>
        <begin position="131"/>
        <end position="158"/>
    </location>
</feature>
<protein>
    <recommendedName>
        <fullName evidence="8">Transporter</fullName>
    </recommendedName>
</protein>
<keyword evidence="4 8" id="KW-0812">Transmembrane</keyword>
<evidence type="ECO:0000313" key="11">
    <source>
        <dbReference type="EMBL" id="UYV62208.1"/>
    </source>
</evidence>
<feature type="transmembrane region" description="Helical" evidence="10">
    <location>
        <begin position="218"/>
        <end position="239"/>
    </location>
</feature>
<dbReference type="InterPro" id="IPR037272">
    <property type="entry name" value="SNS_sf"/>
</dbReference>
<feature type="transmembrane region" description="Helical" evidence="10">
    <location>
        <begin position="386"/>
        <end position="415"/>
    </location>
</feature>
<dbReference type="InterPro" id="IPR000175">
    <property type="entry name" value="Na/ntran_symport"/>
</dbReference>
<dbReference type="PRINTS" id="PR00176">
    <property type="entry name" value="NANEUSMPORT"/>
</dbReference>
<dbReference type="Proteomes" id="UP001235939">
    <property type="component" value="Chromosome 01"/>
</dbReference>
<evidence type="ECO:0000313" key="12">
    <source>
        <dbReference type="Proteomes" id="UP001235939"/>
    </source>
</evidence>
<feature type="transmembrane region" description="Helical" evidence="10">
    <location>
        <begin position="541"/>
        <end position="562"/>
    </location>
</feature>
<feature type="transmembrane region" description="Helical" evidence="10">
    <location>
        <begin position="500"/>
        <end position="521"/>
    </location>
</feature>
<proteinExistence type="inferred from homology"/>
<reference evidence="11 12" key="1">
    <citation type="submission" date="2022-01" db="EMBL/GenBank/DDBJ databases">
        <title>A chromosomal length assembly of Cordylochernes scorpioides.</title>
        <authorList>
            <person name="Zeh D."/>
            <person name="Zeh J."/>
        </authorList>
    </citation>
    <scope>NUCLEOTIDE SEQUENCE [LARGE SCALE GENOMIC DNA]</scope>
    <source>
        <strain evidence="11">IN4F17</strain>
        <tissue evidence="11">Whole Body</tissue>
    </source>
</reference>
<feature type="transmembrane region" description="Helical" evidence="10">
    <location>
        <begin position="459"/>
        <end position="480"/>
    </location>
</feature>
<comment type="subcellular location">
    <subcellularLocation>
        <location evidence="1">Membrane</location>
        <topology evidence="1">Multi-pass membrane protein</topology>
    </subcellularLocation>
</comment>
<evidence type="ECO:0000256" key="3">
    <source>
        <dbReference type="ARBA" id="ARBA00022448"/>
    </source>
</evidence>
<feature type="transmembrane region" description="Helical" evidence="10">
    <location>
        <begin position="89"/>
        <end position="110"/>
    </location>
</feature>
<name>A0ABY6K087_9ARAC</name>
<dbReference type="PANTHER" id="PTHR11616:SF241">
    <property type="entry name" value="SODIUM- AND CHLORIDE-DEPENDENT GLYCINE TRANSPORTER 2"/>
    <property type="match status" value="1"/>
</dbReference>
<keyword evidence="12" id="KW-1185">Reference proteome</keyword>
<evidence type="ECO:0000256" key="2">
    <source>
        <dbReference type="ARBA" id="ARBA00006459"/>
    </source>
</evidence>
<dbReference type="PROSITE" id="PS50267">
    <property type="entry name" value="NA_NEUROTRAN_SYMP_3"/>
    <property type="match status" value="1"/>
</dbReference>
<evidence type="ECO:0000256" key="5">
    <source>
        <dbReference type="ARBA" id="ARBA00022847"/>
    </source>
</evidence>
<dbReference type="PANTHER" id="PTHR11616">
    <property type="entry name" value="SODIUM/CHLORIDE DEPENDENT TRANSPORTER"/>
    <property type="match status" value="1"/>
</dbReference>
<evidence type="ECO:0000256" key="10">
    <source>
        <dbReference type="SAM" id="Phobius"/>
    </source>
</evidence>
<evidence type="ECO:0000256" key="1">
    <source>
        <dbReference type="ARBA" id="ARBA00004141"/>
    </source>
</evidence>
<evidence type="ECO:0000256" key="9">
    <source>
        <dbReference type="SAM" id="MobiDB-lite"/>
    </source>
</evidence>
<evidence type="ECO:0000256" key="4">
    <source>
        <dbReference type="ARBA" id="ARBA00022692"/>
    </source>
</evidence>
<feature type="region of interest" description="Disordered" evidence="9">
    <location>
        <begin position="30"/>
        <end position="49"/>
    </location>
</feature>
<keyword evidence="6 10" id="KW-1133">Transmembrane helix</keyword>
<gene>
    <name evidence="11" type="ORF">LAZ67_1008228</name>
</gene>
<organism evidence="11 12">
    <name type="scientific">Cordylochernes scorpioides</name>
    <dbReference type="NCBI Taxonomy" id="51811"/>
    <lineage>
        <taxon>Eukaryota</taxon>
        <taxon>Metazoa</taxon>
        <taxon>Ecdysozoa</taxon>
        <taxon>Arthropoda</taxon>
        <taxon>Chelicerata</taxon>
        <taxon>Arachnida</taxon>
        <taxon>Pseudoscorpiones</taxon>
        <taxon>Cheliferoidea</taxon>
        <taxon>Chernetidae</taxon>
        <taxon>Cordylochernes</taxon>
    </lineage>
</organism>
<keyword evidence="7 10" id="KW-0472">Membrane</keyword>
<feature type="transmembrane region" description="Helical" evidence="10">
    <location>
        <begin position="427"/>
        <end position="453"/>
    </location>
</feature>
<dbReference type="PROSITE" id="PS00610">
    <property type="entry name" value="NA_NEUROTRAN_SYMP_1"/>
    <property type="match status" value="1"/>
</dbReference>
<sequence length="625" mass="69721">MRVTVQHQTLGEDAKTLLREPKIAVCQANPAMDDSQSTSSEGSTTSGEERAKWGKQLDFFLSCVGYAVGLGNIWRFPYLCYRSGGGAFLVPYLLFLIICGMPLFFLELSFGQFASLGPVAIWKICPLFKGLGYGMVVISGIVCIYYNVIISWTLFYIYKSLAAVVPWASCGNPWNTEACVDHRVENATRGAVSSSEEYWKYNVLQVSDGVDNPGEIRWPLLGTLAIAWVMVFLCLIRGVKSSGKVVYFSATFPYVVLVILLIRGLTLPGAWDGIYFYLTPRWELLKSFQVWGDAATQIFYSVGAAWGAILTMASYNRFDNNCYRDALLIPIINCGTSIFAGFVVFSIIGFMAYETGQPVESVVDQGPGLAFVVYPEAVARLPLSPLWAILFFIMLFTIGLDSQFGMFEATISAFVDEFPQYLKKRKVAFNGLMCTVLFILGIPCVTQGGMYVLRLMDHYSATFALMIISFLETIVIGWIYGSDRFMQDINLMINRTPGWWWTLCWCVITPVTILCLLIFIVATHEAVDYGSYEFPPWSLALGWIMAVLPLLPLPICAAVAMCKARGSFMQRLRACVRPEPTWGPARPNHRLLYKKSLADTPPRFLQRYVAGVERSPSADNSESAV</sequence>
<evidence type="ECO:0000256" key="7">
    <source>
        <dbReference type="ARBA" id="ARBA00023136"/>
    </source>
</evidence>